<accession>A0ABV6Z3B5</accession>
<evidence type="ECO:0000256" key="1">
    <source>
        <dbReference type="ARBA" id="ARBA00005698"/>
    </source>
</evidence>
<feature type="transmembrane region" description="Helical" evidence="2">
    <location>
        <begin position="152"/>
        <end position="172"/>
    </location>
</feature>
<sequence length="201" mass="21760">NNGRYFFTRGQFVMSLEIKDILFFFVALFTIGHAMIVVFNKNLVRSAFALLFCFLGVAGLYVFAGADFIAVIQVMVYVGGISILFLFAIMLTSHVTRVELAGELVRKPMGIIVCIAVGAVLAGLIYSTATGIPSTIEPTTTAMGNALLDEYLLPFEIVSVLLIMALIGAVVLGRAEKRLQEVCEPVAQEREEKDPGGGSEQ</sequence>
<feature type="transmembrane region" description="Helical" evidence="2">
    <location>
        <begin position="21"/>
        <end position="39"/>
    </location>
</feature>
<name>A0ABV6Z3B5_UNCC1</name>
<feature type="transmembrane region" description="Helical" evidence="2">
    <location>
        <begin position="70"/>
        <end position="91"/>
    </location>
</feature>
<comment type="similarity">
    <text evidence="1 2">Belongs to the complex I subunit 6 family.</text>
</comment>
<dbReference type="PANTHER" id="PTHR33269:SF17">
    <property type="entry name" value="NADH-UBIQUINONE OXIDOREDUCTASE CHAIN 6"/>
    <property type="match status" value="1"/>
</dbReference>
<feature type="non-terminal residue" evidence="3">
    <location>
        <position position="1"/>
    </location>
</feature>
<feature type="transmembrane region" description="Helical" evidence="2">
    <location>
        <begin position="46"/>
        <end position="64"/>
    </location>
</feature>
<comment type="catalytic activity">
    <reaction evidence="2">
        <text>a quinone + NADH + 5 H(+)(in) = a quinol + NAD(+) + 4 H(+)(out)</text>
        <dbReference type="Rhea" id="RHEA:57888"/>
        <dbReference type="ChEBI" id="CHEBI:15378"/>
        <dbReference type="ChEBI" id="CHEBI:24646"/>
        <dbReference type="ChEBI" id="CHEBI:57540"/>
        <dbReference type="ChEBI" id="CHEBI:57945"/>
        <dbReference type="ChEBI" id="CHEBI:132124"/>
    </reaction>
</comment>
<dbReference type="EC" id="7.1.1.-" evidence="2"/>
<keyword evidence="4" id="KW-1185">Reference proteome</keyword>
<comment type="function">
    <text evidence="2">NDH-1 shuttles electrons from NADH, via FMN and iron-sulfur (Fe-S) centers, to quinones in the respiratory chain. Couples the redox reaction to proton translocation (for every two electrons transferred, four hydrogen ions are translocated across the cytoplasmic membrane), and thus conserves the redox energy in a proton gradient.</text>
</comment>
<evidence type="ECO:0000313" key="3">
    <source>
        <dbReference type="EMBL" id="MFC1852899.1"/>
    </source>
</evidence>
<dbReference type="PANTHER" id="PTHR33269">
    <property type="entry name" value="NADH-UBIQUINONE OXIDOREDUCTASE CHAIN 6"/>
    <property type="match status" value="1"/>
</dbReference>
<feature type="transmembrane region" description="Helical" evidence="2">
    <location>
        <begin position="111"/>
        <end position="132"/>
    </location>
</feature>
<dbReference type="Proteomes" id="UP001594351">
    <property type="component" value="Unassembled WGS sequence"/>
</dbReference>
<keyword evidence="2" id="KW-0472">Membrane</keyword>
<dbReference type="Pfam" id="PF00499">
    <property type="entry name" value="Oxidored_q3"/>
    <property type="match status" value="1"/>
</dbReference>
<keyword evidence="2" id="KW-1133">Transmembrane helix</keyword>
<reference evidence="3 4" key="1">
    <citation type="submission" date="2024-09" db="EMBL/GenBank/DDBJ databases">
        <title>Laminarin stimulates single cell rates of sulfate reduction while oxygen inhibits transcriptomic activity in coastal marine sediment.</title>
        <authorList>
            <person name="Lindsay M."/>
            <person name="Orcutt B."/>
            <person name="Emerson D."/>
            <person name="Stepanauskas R."/>
            <person name="D'Angelo T."/>
        </authorList>
    </citation>
    <scope>NUCLEOTIDE SEQUENCE [LARGE SCALE GENOMIC DNA]</scope>
    <source>
        <strain evidence="3">SAG AM-311-K15</strain>
    </source>
</reference>
<dbReference type="InterPro" id="IPR001457">
    <property type="entry name" value="NADH_UbQ/plastoQ_OxRdtase_su6"/>
</dbReference>
<dbReference type="Gene3D" id="1.20.120.1200">
    <property type="entry name" value="NADH-ubiquinone/plastoquinone oxidoreductase chain 6, subunit NuoJ"/>
    <property type="match status" value="1"/>
</dbReference>
<keyword evidence="2" id="KW-1003">Cell membrane</keyword>
<evidence type="ECO:0000256" key="2">
    <source>
        <dbReference type="RuleBase" id="RU004429"/>
    </source>
</evidence>
<evidence type="ECO:0000313" key="4">
    <source>
        <dbReference type="Proteomes" id="UP001594351"/>
    </source>
</evidence>
<comment type="subcellular location">
    <subcellularLocation>
        <location evidence="2">Cell membrane</location>
        <topology evidence="2">Multi-pass membrane protein</topology>
    </subcellularLocation>
</comment>
<keyword evidence="2" id="KW-0812">Transmembrane</keyword>
<dbReference type="EMBL" id="JBHPBY010000385">
    <property type="protein sequence ID" value="MFC1852899.1"/>
    <property type="molecule type" value="Genomic_DNA"/>
</dbReference>
<gene>
    <name evidence="3" type="ORF">ACFL27_22090</name>
</gene>
<proteinExistence type="inferred from homology"/>
<comment type="caution">
    <text evidence="3">The sequence shown here is derived from an EMBL/GenBank/DDBJ whole genome shotgun (WGS) entry which is preliminary data.</text>
</comment>
<keyword evidence="2" id="KW-0520">NAD</keyword>
<keyword evidence="2" id="KW-0874">Quinone</keyword>
<organism evidence="3 4">
    <name type="scientific">candidate division CSSED10-310 bacterium</name>
    <dbReference type="NCBI Taxonomy" id="2855610"/>
    <lineage>
        <taxon>Bacteria</taxon>
        <taxon>Bacteria division CSSED10-310</taxon>
    </lineage>
</organism>
<dbReference type="InterPro" id="IPR042106">
    <property type="entry name" value="Nuo/plastoQ_OxRdtase_6_NuoJ"/>
</dbReference>
<protein>
    <recommendedName>
        <fullName evidence="2">NADH-quinone oxidoreductase subunit J</fullName>
        <ecNumber evidence="2">7.1.1.-</ecNumber>
    </recommendedName>
</protein>